<dbReference type="Gene3D" id="1.20.120.450">
    <property type="entry name" value="dinb family like domain"/>
    <property type="match status" value="1"/>
</dbReference>
<dbReference type="InterPro" id="IPR007061">
    <property type="entry name" value="MST-like"/>
</dbReference>
<comment type="caution">
    <text evidence="1">The sequence shown here is derived from an EMBL/GenBank/DDBJ whole genome shotgun (WGS) entry which is preliminary data.</text>
</comment>
<gene>
    <name evidence="1" type="ORF">nbrc107696_13550</name>
</gene>
<reference evidence="2" key="1">
    <citation type="submission" date="2019-06" db="EMBL/GenBank/DDBJ databases">
        <title>Gordonia isolated from sludge of a wastewater treatment plant.</title>
        <authorList>
            <person name="Tamura T."/>
            <person name="Aoyama K."/>
            <person name="Kang Y."/>
            <person name="Saito S."/>
            <person name="Akiyama N."/>
            <person name="Yazawa K."/>
            <person name="Gonoi T."/>
            <person name="Mikami Y."/>
        </authorList>
    </citation>
    <scope>NUCLEOTIDE SEQUENCE [LARGE SCALE GENOMIC DNA]</scope>
    <source>
        <strain evidence="2">NBRC 107696</strain>
    </source>
</reference>
<dbReference type="RefSeq" id="WP_228461254.1">
    <property type="nucleotide sequence ID" value="NZ_BJOV01000003.1"/>
</dbReference>
<dbReference type="AlphaFoldDB" id="A0A7I9V650"/>
<dbReference type="Proteomes" id="UP000444960">
    <property type="component" value="Unassembled WGS sequence"/>
</dbReference>
<protein>
    <recommendedName>
        <fullName evidence="3">DinB family protein</fullName>
    </recommendedName>
</protein>
<evidence type="ECO:0000313" key="1">
    <source>
        <dbReference type="EMBL" id="GEE00909.1"/>
    </source>
</evidence>
<dbReference type="InterPro" id="IPR034660">
    <property type="entry name" value="DinB/YfiT-like"/>
</dbReference>
<organism evidence="1 2">
    <name type="scientific">Gordonia spumicola</name>
    <dbReference type="NCBI Taxonomy" id="589161"/>
    <lineage>
        <taxon>Bacteria</taxon>
        <taxon>Bacillati</taxon>
        <taxon>Actinomycetota</taxon>
        <taxon>Actinomycetes</taxon>
        <taxon>Mycobacteriales</taxon>
        <taxon>Gordoniaceae</taxon>
        <taxon>Gordonia</taxon>
    </lineage>
</organism>
<name>A0A7I9V650_9ACTN</name>
<sequence length="161" mass="17635">MQNELEQAFLAKSAECFEQMTQVLETMGDDLVNVRPDLPGANSCYAIAFHCVGVVDYWLGSFVAGARIPRDRDAEFTASGTVADIVERLADAAERLPAWVRIAVTDGVLDRDVADHVTSGTTRTELLATATPEWALLHVLQDIAQHVGHMEITRDLLLASR</sequence>
<evidence type="ECO:0000313" key="2">
    <source>
        <dbReference type="Proteomes" id="UP000444960"/>
    </source>
</evidence>
<dbReference type="EMBL" id="BJOV01000003">
    <property type="protein sequence ID" value="GEE00909.1"/>
    <property type="molecule type" value="Genomic_DNA"/>
</dbReference>
<accession>A0A7I9V650</accession>
<dbReference type="SUPFAM" id="SSF109854">
    <property type="entry name" value="DinB/YfiT-like putative metalloenzymes"/>
    <property type="match status" value="1"/>
</dbReference>
<evidence type="ECO:0008006" key="3">
    <source>
        <dbReference type="Google" id="ProtNLM"/>
    </source>
</evidence>
<proteinExistence type="predicted"/>
<keyword evidence="2" id="KW-1185">Reference proteome</keyword>
<dbReference type="Pfam" id="PF04978">
    <property type="entry name" value="MST"/>
    <property type="match status" value="1"/>
</dbReference>